<dbReference type="Pfam" id="PF00085">
    <property type="entry name" value="Thioredoxin"/>
    <property type="match status" value="1"/>
</dbReference>
<dbReference type="InterPro" id="IPR011990">
    <property type="entry name" value="TPR-like_helical_dom_sf"/>
</dbReference>
<dbReference type="OrthoDB" id="5181746at2"/>
<dbReference type="Proteomes" id="UP000199012">
    <property type="component" value="Unassembled WGS sequence"/>
</dbReference>
<dbReference type="SUPFAM" id="SSF52833">
    <property type="entry name" value="Thioredoxin-like"/>
    <property type="match status" value="1"/>
</dbReference>
<gene>
    <name evidence="5" type="ORF">SAMN05421867_12248</name>
</gene>
<name>A0A1I1AUV7_9CELL</name>
<dbReference type="CDD" id="cd02956">
    <property type="entry name" value="ybbN"/>
    <property type="match status" value="1"/>
</dbReference>
<evidence type="ECO:0000259" key="4">
    <source>
        <dbReference type="PROSITE" id="PS51352"/>
    </source>
</evidence>
<evidence type="ECO:0000313" key="5">
    <source>
        <dbReference type="EMBL" id="SFB41332.1"/>
    </source>
</evidence>
<dbReference type="GO" id="GO:0015035">
    <property type="term" value="F:protein-disulfide reductase activity"/>
    <property type="evidence" value="ECO:0007669"/>
    <property type="project" value="TreeGrafter"/>
</dbReference>
<evidence type="ECO:0000256" key="3">
    <source>
        <dbReference type="SAM" id="MobiDB-lite"/>
    </source>
</evidence>
<dbReference type="Gene3D" id="3.40.30.10">
    <property type="entry name" value="Glutaredoxin"/>
    <property type="match status" value="1"/>
</dbReference>
<dbReference type="PANTHER" id="PTHR45663">
    <property type="entry name" value="GEO12009P1"/>
    <property type="match status" value="1"/>
</dbReference>
<dbReference type="EMBL" id="FOKA01000022">
    <property type="protein sequence ID" value="SFB41332.1"/>
    <property type="molecule type" value="Genomic_DNA"/>
</dbReference>
<evidence type="ECO:0000313" key="6">
    <source>
        <dbReference type="Proteomes" id="UP000199012"/>
    </source>
</evidence>
<accession>A0A1I1AUV7</accession>
<dbReference type="Pfam" id="PF14559">
    <property type="entry name" value="TPR_19"/>
    <property type="match status" value="1"/>
</dbReference>
<protein>
    <submittedName>
        <fullName evidence="5">Putative thioredoxin</fullName>
    </submittedName>
</protein>
<dbReference type="STRING" id="988821.SAMN05421867_12248"/>
<dbReference type="RefSeq" id="WP_090035095.1">
    <property type="nucleotide sequence ID" value="NZ_BONM01000029.1"/>
</dbReference>
<dbReference type="GO" id="GO:0005737">
    <property type="term" value="C:cytoplasm"/>
    <property type="evidence" value="ECO:0007669"/>
    <property type="project" value="TreeGrafter"/>
</dbReference>
<dbReference type="AlphaFoldDB" id="A0A1I1AUV7"/>
<feature type="compositionally biased region" description="Low complexity" evidence="3">
    <location>
        <begin position="161"/>
        <end position="172"/>
    </location>
</feature>
<evidence type="ECO:0000256" key="2">
    <source>
        <dbReference type="ARBA" id="ARBA00023284"/>
    </source>
</evidence>
<keyword evidence="2" id="KW-0676">Redox-active center</keyword>
<reference evidence="5 6" key="1">
    <citation type="submission" date="2016-10" db="EMBL/GenBank/DDBJ databases">
        <authorList>
            <person name="de Groot N.N."/>
        </authorList>
    </citation>
    <scope>NUCLEOTIDE SEQUENCE [LARGE SCALE GENOMIC DNA]</scope>
    <source>
        <strain evidence="5 6">CGMCC 4.6945</strain>
    </source>
</reference>
<dbReference type="InterPro" id="IPR013766">
    <property type="entry name" value="Thioredoxin_domain"/>
</dbReference>
<dbReference type="InterPro" id="IPR036249">
    <property type="entry name" value="Thioredoxin-like_sf"/>
</dbReference>
<dbReference type="Gene3D" id="1.25.40.10">
    <property type="entry name" value="Tetratricopeptide repeat domain"/>
    <property type="match status" value="1"/>
</dbReference>
<evidence type="ECO:0000256" key="1">
    <source>
        <dbReference type="ARBA" id="ARBA00008987"/>
    </source>
</evidence>
<dbReference type="GO" id="GO:0006950">
    <property type="term" value="P:response to stress"/>
    <property type="evidence" value="ECO:0007669"/>
    <property type="project" value="UniProtKB-ARBA"/>
</dbReference>
<proteinExistence type="inferred from homology"/>
<dbReference type="PANTHER" id="PTHR45663:SF11">
    <property type="entry name" value="GEO12009P1"/>
    <property type="match status" value="1"/>
</dbReference>
<comment type="similarity">
    <text evidence="1">Belongs to the thioredoxin family.</text>
</comment>
<sequence length="314" mass="32792">MTQQTPGPRPRLDVRGAVDLSSLARPATPPPGSPGGVPVAGTYVVDVDTASFPALVQGSTQHPVVVLLWASWSEVSTALAAELSSLADEDAGAWLLARVDAEANPQVAAAFQAQSVPTVVAVLAGQPLPLFQGGLPRDQVRSVLDQVLAAAQANGITGRVAPQAAPEEAAPEPAEPPLPPLHQAAYDAIDEGDYARAAASYEQALKENPRDDLARAGLAQVGLLLRTQDVDLRTARTAAADAPADVAAALVVADLDVLGGQVADAFDRLLDLVRTTRGDDRETLRKRLLDLFEVVGGDDPRVQDARRRLAAALY</sequence>
<keyword evidence="6" id="KW-1185">Reference proteome</keyword>
<feature type="region of interest" description="Disordered" evidence="3">
    <location>
        <begin position="158"/>
        <end position="179"/>
    </location>
</feature>
<dbReference type="PROSITE" id="PS51352">
    <property type="entry name" value="THIOREDOXIN_2"/>
    <property type="match status" value="1"/>
</dbReference>
<feature type="domain" description="Thioredoxin" evidence="4">
    <location>
        <begin position="18"/>
        <end position="149"/>
    </location>
</feature>
<dbReference type="Pfam" id="PF14561">
    <property type="entry name" value="TPR_20"/>
    <property type="match status" value="1"/>
</dbReference>
<organism evidence="5 6">
    <name type="scientific">Cellulomonas marina</name>
    <dbReference type="NCBI Taxonomy" id="988821"/>
    <lineage>
        <taxon>Bacteria</taxon>
        <taxon>Bacillati</taxon>
        <taxon>Actinomycetota</taxon>
        <taxon>Actinomycetes</taxon>
        <taxon>Micrococcales</taxon>
        <taxon>Cellulomonadaceae</taxon>
        <taxon>Cellulomonas</taxon>
    </lineage>
</organism>